<feature type="domain" description="PRD" evidence="6">
    <location>
        <begin position="289"/>
        <end position="399"/>
    </location>
</feature>
<dbReference type="AlphaFoldDB" id="A0A387BED0"/>
<dbReference type="PANTHER" id="PTHR30185">
    <property type="entry name" value="CRYPTIC BETA-GLUCOSIDE BGL OPERON ANTITERMINATOR"/>
    <property type="match status" value="1"/>
</dbReference>
<accession>A0A387BED0</accession>
<dbReference type="Pfam" id="PF00874">
    <property type="entry name" value="PRD"/>
    <property type="match status" value="1"/>
</dbReference>
<evidence type="ECO:0000259" key="5">
    <source>
        <dbReference type="PROSITE" id="PS51099"/>
    </source>
</evidence>
<dbReference type="SUPFAM" id="SSF63520">
    <property type="entry name" value="PTS-regulatory domain, PRD"/>
    <property type="match status" value="2"/>
</dbReference>
<dbReference type="Gene3D" id="1.10.1790.10">
    <property type="entry name" value="PRD domain"/>
    <property type="match status" value="1"/>
</dbReference>
<dbReference type="EMBL" id="CP032627">
    <property type="protein sequence ID" value="AYG00422.1"/>
    <property type="molecule type" value="Genomic_DNA"/>
</dbReference>
<evidence type="ECO:0000259" key="6">
    <source>
        <dbReference type="PROSITE" id="PS51372"/>
    </source>
</evidence>
<gene>
    <name evidence="7" type="ORF">D7I46_04540</name>
</gene>
<keyword evidence="3" id="KW-0805">Transcription regulation</keyword>
<dbReference type="RefSeq" id="WP_120771810.1">
    <property type="nucleotide sequence ID" value="NZ_CP032627.1"/>
</dbReference>
<dbReference type="KEGG" id="lact:D7I46_04540"/>
<name>A0A387BED0_9LACT</name>
<keyword evidence="4" id="KW-0804">Transcription</keyword>
<evidence type="ECO:0000256" key="3">
    <source>
        <dbReference type="ARBA" id="ARBA00023015"/>
    </source>
</evidence>
<dbReference type="InterPro" id="IPR036095">
    <property type="entry name" value="PTS_EIIB-like_sf"/>
</dbReference>
<dbReference type="InterPro" id="IPR050661">
    <property type="entry name" value="BglG_antiterminators"/>
</dbReference>
<dbReference type="InterPro" id="IPR003501">
    <property type="entry name" value="PTS_EIIB_2/3"/>
</dbReference>
<evidence type="ECO:0000313" key="7">
    <source>
        <dbReference type="EMBL" id="AYG00422.1"/>
    </source>
</evidence>
<dbReference type="OrthoDB" id="3239954at2"/>
<reference evidence="7 8" key="1">
    <citation type="submission" date="2018-09" db="EMBL/GenBank/DDBJ databases">
        <title>Genome sequencing of strain 1JSPR-7.</title>
        <authorList>
            <person name="Heo J."/>
            <person name="Kim S.-J."/>
            <person name="Kwon S.-W."/>
        </authorList>
    </citation>
    <scope>NUCLEOTIDE SEQUENCE [LARGE SCALE GENOMIC DNA]</scope>
    <source>
        <strain evidence="7 8">1JSPR-7</strain>
    </source>
</reference>
<proteinExistence type="predicted"/>
<dbReference type="CDD" id="cd05568">
    <property type="entry name" value="PTS_IIB_bgl_like"/>
    <property type="match status" value="1"/>
</dbReference>
<dbReference type="PROSITE" id="PS51099">
    <property type="entry name" value="PTS_EIIB_TYPE_2"/>
    <property type="match status" value="1"/>
</dbReference>
<sequence length="497" mass="57848">MDLNANERQVMSLLNFEYYVEAASLAKQLLVSDKTIRRMIKKINERYTGHYAEPLILSQAGKGFRLSAYFKDKDVYAELSVDEQDDKTLYDIMLTILFSHPNKRQYDVLKIDYLSNSAKNTRLNKIKQAFKDFHLIFKTNQYYVWIEGDEIQIRRAINDLIMTINKNNSLKQIGLNLFSADNQFIDRQVELIEEKTQQYLSYPYDWTVRLHLSVLVKRVRKGSIQTTINEINELEKQLMMKNKSLARLASIITKNFSNYLNVELKETEQLLMFQTLYAINLSRQESQAIDECLAEEVTKTLIINVFEIANVTLLPQSRRLYEDLYQHVLPMLSRLRLGIKIENNLLDEVKLKYTKTFEKLSKIIDGINHELAFETKIDEAETGYLSLYFEKYHLEVTTDKRVLLVCATGIGTSELLKARLQKKIPNLNVIAAMSNRQARKSQGFIEENIDLILSTLDVSVTKIGKVPILTISPLLTEKDVQKINYILEESERTNDRH</sequence>
<evidence type="ECO:0000256" key="1">
    <source>
        <dbReference type="ARBA" id="ARBA00022679"/>
    </source>
</evidence>
<dbReference type="GO" id="GO:0008982">
    <property type="term" value="F:protein-N(PI)-phosphohistidine-sugar phosphotransferase activity"/>
    <property type="evidence" value="ECO:0007669"/>
    <property type="project" value="InterPro"/>
</dbReference>
<evidence type="ECO:0000256" key="4">
    <source>
        <dbReference type="ARBA" id="ARBA00023163"/>
    </source>
</evidence>
<evidence type="ECO:0000313" key="8">
    <source>
        <dbReference type="Proteomes" id="UP000269374"/>
    </source>
</evidence>
<keyword evidence="1" id="KW-0808">Transferase</keyword>
<dbReference type="Pfam" id="PF02302">
    <property type="entry name" value="PTS_IIB"/>
    <property type="match status" value="1"/>
</dbReference>
<keyword evidence="2" id="KW-0677">Repeat</keyword>
<dbReference type="PANTHER" id="PTHR30185:SF18">
    <property type="entry name" value="TRANSCRIPTIONAL REGULATOR MTLR"/>
    <property type="match status" value="1"/>
</dbReference>
<dbReference type="InterPro" id="IPR013011">
    <property type="entry name" value="PTS_EIIB_2"/>
</dbReference>
<dbReference type="Proteomes" id="UP000269374">
    <property type="component" value="Chromosome"/>
</dbReference>
<protein>
    <submittedName>
        <fullName evidence="7">PRD domain-containing protein</fullName>
    </submittedName>
</protein>
<keyword evidence="8" id="KW-1185">Reference proteome</keyword>
<organism evidence="7 8">
    <name type="scientific">Lactococcus allomyrinae</name>
    <dbReference type="NCBI Taxonomy" id="2419773"/>
    <lineage>
        <taxon>Bacteria</taxon>
        <taxon>Bacillati</taxon>
        <taxon>Bacillota</taxon>
        <taxon>Bacilli</taxon>
        <taxon>Lactobacillales</taxon>
        <taxon>Streptococcaceae</taxon>
        <taxon>Lactococcus</taxon>
    </lineage>
</organism>
<evidence type="ECO:0000256" key="2">
    <source>
        <dbReference type="ARBA" id="ARBA00022737"/>
    </source>
</evidence>
<dbReference type="Gene3D" id="3.40.50.2300">
    <property type="match status" value="1"/>
</dbReference>
<dbReference type="GO" id="GO:0006355">
    <property type="term" value="P:regulation of DNA-templated transcription"/>
    <property type="evidence" value="ECO:0007669"/>
    <property type="project" value="InterPro"/>
</dbReference>
<dbReference type="GO" id="GO:0009401">
    <property type="term" value="P:phosphoenolpyruvate-dependent sugar phosphotransferase system"/>
    <property type="evidence" value="ECO:0007669"/>
    <property type="project" value="InterPro"/>
</dbReference>
<feature type="domain" description="PTS EIIB type-2" evidence="5">
    <location>
        <begin position="400"/>
        <end position="495"/>
    </location>
</feature>
<dbReference type="SUPFAM" id="SSF52794">
    <property type="entry name" value="PTS system IIB component-like"/>
    <property type="match status" value="1"/>
</dbReference>
<dbReference type="InterPro" id="IPR036388">
    <property type="entry name" value="WH-like_DNA-bd_sf"/>
</dbReference>
<dbReference type="InterPro" id="IPR036634">
    <property type="entry name" value="PRD_sf"/>
</dbReference>
<feature type="domain" description="PRD" evidence="6">
    <location>
        <begin position="176"/>
        <end position="286"/>
    </location>
</feature>
<dbReference type="PROSITE" id="PS51372">
    <property type="entry name" value="PRD_2"/>
    <property type="match status" value="2"/>
</dbReference>
<dbReference type="InterPro" id="IPR011608">
    <property type="entry name" value="PRD"/>
</dbReference>
<dbReference type="Gene3D" id="1.10.10.10">
    <property type="entry name" value="Winged helix-like DNA-binding domain superfamily/Winged helix DNA-binding domain"/>
    <property type="match status" value="1"/>
</dbReference>